<dbReference type="Gene3D" id="1.10.3720.10">
    <property type="entry name" value="MetI-like"/>
    <property type="match status" value="2"/>
</dbReference>
<feature type="transmembrane region" description="Helical" evidence="8">
    <location>
        <begin position="376"/>
        <end position="398"/>
    </location>
</feature>
<evidence type="ECO:0000259" key="9">
    <source>
        <dbReference type="PROSITE" id="PS50928"/>
    </source>
</evidence>
<feature type="transmembrane region" description="Helical" evidence="8">
    <location>
        <begin position="70"/>
        <end position="99"/>
    </location>
</feature>
<dbReference type="InterPro" id="IPR000515">
    <property type="entry name" value="MetI-like"/>
</dbReference>
<feature type="transmembrane region" description="Helical" evidence="8">
    <location>
        <begin position="21"/>
        <end position="50"/>
    </location>
</feature>
<dbReference type="SUPFAM" id="SSF161098">
    <property type="entry name" value="MetI-like"/>
    <property type="match status" value="2"/>
</dbReference>
<feature type="transmembrane region" description="Helical" evidence="8">
    <location>
        <begin position="111"/>
        <end position="132"/>
    </location>
</feature>
<feature type="transmembrane region" description="Helical" evidence="8">
    <location>
        <begin position="152"/>
        <end position="176"/>
    </location>
</feature>
<feature type="transmembrane region" description="Helical" evidence="8">
    <location>
        <begin position="264"/>
        <end position="284"/>
    </location>
</feature>
<keyword evidence="7 8" id="KW-0472">Membrane</keyword>
<name>A0A212L6P1_9BACT</name>
<dbReference type="InterPro" id="IPR035906">
    <property type="entry name" value="MetI-like_sf"/>
</dbReference>
<dbReference type="PANTHER" id="PTHR43357:SF3">
    <property type="entry name" value="FE(3+)-TRANSPORT SYSTEM PERMEASE PROTEIN FBPB 2"/>
    <property type="match status" value="1"/>
</dbReference>
<accession>A0A212L6P1</accession>
<keyword evidence="3" id="KW-1003">Cell membrane</keyword>
<keyword evidence="2 8" id="KW-0813">Transport</keyword>
<gene>
    <name evidence="10" type="ORF">KL86DES1_21170</name>
</gene>
<feature type="transmembrane region" description="Helical" evidence="8">
    <location>
        <begin position="410"/>
        <end position="431"/>
    </location>
</feature>
<evidence type="ECO:0000256" key="4">
    <source>
        <dbReference type="ARBA" id="ARBA00022519"/>
    </source>
</evidence>
<evidence type="ECO:0000256" key="5">
    <source>
        <dbReference type="ARBA" id="ARBA00022692"/>
    </source>
</evidence>
<dbReference type="GO" id="GO:0005886">
    <property type="term" value="C:plasma membrane"/>
    <property type="evidence" value="ECO:0007669"/>
    <property type="project" value="UniProtKB-SubCell"/>
</dbReference>
<reference evidence="10" key="1">
    <citation type="submission" date="2016-08" db="EMBL/GenBank/DDBJ databases">
        <authorList>
            <person name="Seilhamer J.J."/>
        </authorList>
    </citation>
    <scope>NUCLEOTIDE SEQUENCE</scope>
    <source>
        <strain evidence="10">86-1</strain>
    </source>
</reference>
<keyword evidence="4" id="KW-0997">Cell inner membrane</keyword>
<organism evidence="10">
    <name type="scientific">uncultured Desulfovibrio sp</name>
    <dbReference type="NCBI Taxonomy" id="167968"/>
    <lineage>
        <taxon>Bacteria</taxon>
        <taxon>Pseudomonadati</taxon>
        <taxon>Thermodesulfobacteriota</taxon>
        <taxon>Desulfovibrionia</taxon>
        <taxon>Desulfovibrionales</taxon>
        <taxon>Desulfovibrionaceae</taxon>
        <taxon>Desulfovibrio</taxon>
        <taxon>environmental samples</taxon>
    </lineage>
</organism>
<protein>
    <submittedName>
        <fullName evidence="10">Binding-protein-dependent transport system inner membrane protein</fullName>
    </submittedName>
</protein>
<feature type="transmembrane region" description="Helical" evidence="8">
    <location>
        <begin position="491"/>
        <end position="512"/>
    </location>
</feature>
<evidence type="ECO:0000313" key="10">
    <source>
        <dbReference type="EMBL" id="SCM73244.1"/>
    </source>
</evidence>
<keyword evidence="6 8" id="KW-1133">Transmembrane helix</keyword>
<dbReference type="GO" id="GO:0055085">
    <property type="term" value="P:transmembrane transport"/>
    <property type="evidence" value="ECO:0007669"/>
    <property type="project" value="InterPro"/>
</dbReference>
<dbReference type="PROSITE" id="PS50928">
    <property type="entry name" value="ABC_TM1"/>
    <property type="match status" value="2"/>
</dbReference>
<proteinExistence type="inferred from homology"/>
<dbReference type="AlphaFoldDB" id="A0A212L6P1"/>
<comment type="subcellular location">
    <subcellularLocation>
        <location evidence="1">Cell inner membrane</location>
        <topology evidence="1">Multi-pass membrane protein</topology>
    </subcellularLocation>
    <subcellularLocation>
        <location evidence="8">Cell membrane</location>
        <topology evidence="8">Multi-pass membrane protein</topology>
    </subcellularLocation>
</comment>
<dbReference type="PANTHER" id="PTHR43357">
    <property type="entry name" value="INNER MEMBRANE ABC TRANSPORTER PERMEASE PROTEIN YDCV"/>
    <property type="match status" value="1"/>
</dbReference>
<evidence type="ECO:0000256" key="6">
    <source>
        <dbReference type="ARBA" id="ARBA00022989"/>
    </source>
</evidence>
<dbReference type="EMBL" id="FMJC01000002">
    <property type="protein sequence ID" value="SCM73244.1"/>
    <property type="molecule type" value="Genomic_DNA"/>
</dbReference>
<sequence>MLRIKSDKTMQAVKQQRTFGVAEIILLLSIAILLIVVVVPVALIFFNAFFVDGQFNLADLVKTLSEGETYQALLNSLFIASGVTLCATAVGTFFAWLVTRTDIPYKGFMKGMFLVPFMLPSFIGALAWKMLLSPRAGYINRLWRDVTGAEDALFNIFSFGGIIAIETMYLFPFVFIQVCGALERMDPTLEESARISGAGLFTITRKITLPLVMPSILSGALLIMLYSMAHFGTVAVLGIEVGIYNIPTLIYERIHQSAGSFDSIRTGTVLASVLVVTAALIIWLQRKILGSGKYQIIAGKSFRPMELKLRGLRTPLFVFCLLYIGLTIVLPTVTIFLVGGLKTYGIPITWENLSLDNYKYVLFEWDQTQQAIKNSIGLGLGAATITMFSGVMISYVIVKMKVRGKGILEFLGMLPFSVPGSVIALGVILAWSGRFGINLYNTIWIILIAYIARYMAFSLKANSAALEQVHDSLVEAARACGASMWQALRDIVLPLVRPGMVAAFFLIFLPALRELTVSVMLYGTTSRTIGVAIYTLNEDGETVTSAALAGIALILIVTGQTIINHFAKTKQA</sequence>
<feature type="transmembrane region" description="Helical" evidence="8">
    <location>
        <begin position="546"/>
        <end position="567"/>
    </location>
</feature>
<evidence type="ECO:0000256" key="3">
    <source>
        <dbReference type="ARBA" id="ARBA00022475"/>
    </source>
</evidence>
<feature type="domain" description="ABC transmembrane type-1" evidence="9">
    <location>
        <begin position="73"/>
        <end position="282"/>
    </location>
</feature>
<dbReference type="CDD" id="cd06261">
    <property type="entry name" value="TM_PBP2"/>
    <property type="match status" value="2"/>
</dbReference>
<feature type="transmembrane region" description="Helical" evidence="8">
    <location>
        <begin position="216"/>
        <end position="244"/>
    </location>
</feature>
<keyword evidence="5 8" id="KW-0812">Transmembrane</keyword>
<evidence type="ECO:0000256" key="7">
    <source>
        <dbReference type="ARBA" id="ARBA00023136"/>
    </source>
</evidence>
<feature type="transmembrane region" description="Helical" evidence="8">
    <location>
        <begin position="437"/>
        <end position="456"/>
    </location>
</feature>
<evidence type="ECO:0000256" key="1">
    <source>
        <dbReference type="ARBA" id="ARBA00004429"/>
    </source>
</evidence>
<feature type="transmembrane region" description="Helical" evidence="8">
    <location>
        <begin position="316"/>
        <end position="338"/>
    </location>
</feature>
<evidence type="ECO:0000256" key="8">
    <source>
        <dbReference type="RuleBase" id="RU363032"/>
    </source>
</evidence>
<feature type="domain" description="ABC transmembrane type-1" evidence="9">
    <location>
        <begin position="372"/>
        <end position="564"/>
    </location>
</feature>
<dbReference type="Pfam" id="PF00528">
    <property type="entry name" value="BPD_transp_1"/>
    <property type="match status" value="2"/>
</dbReference>
<evidence type="ECO:0000256" key="2">
    <source>
        <dbReference type="ARBA" id="ARBA00022448"/>
    </source>
</evidence>
<comment type="similarity">
    <text evidence="8">Belongs to the binding-protein-dependent transport system permease family.</text>
</comment>